<sequence>MNGPSKETPEYQLLIDGRFQLSSHGKIFELNSPYTDEKVADVYEANETDVDEAVAAAKAAFPAWRDLSPADRGEEFARLEALSTGKPVSRNFDSSIAIETFNYFAEAGWTVQGSSSRNTPGYLNITVKEPYGVVAAIIPWNLPLAFFAMKIAPAVAAGNTIVLKSREKSPLTIGLGAKLIVEAGFPPGVVNILHGYGPTTGNAIASHMDIRCISFTGSSLTGRKIQAAAAKGKTPAIIFDDADLESAAAQTQFSVQLFSGQTCIANSRIYVHETVAERFLGLFKERYGAAVLGDPLNTSTDQGPHADRVQYERVRAYLAIGEKEGLKRTLGGDAKDGNFIRPTVFAKVPEDSQIMKEEVFGPVVVIKTFSKEEEVIKKANNGESGLYASVFTKNIDRAGFKGSGIGREGYLHSLDSYLETKAILIKTR</sequence>
<protein>
    <recommendedName>
        <fullName evidence="4">aldehyde dehydrogenase (NAD(+))</fullName>
        <ecNumber evidence="4">1.2.1.3</ecNumber>
    </recommendedName>
</protein>
<dbReference type="STRING" id="1450537.A0A395HSZ5"/>
<organism evidence="7 8">
    <name type="scientific">Aspergillus homomorphus (strain CBS 101889)</name>
    <dbReference type="NCBI Taxonomy" id="1450537"/>
    <lineage>
        <taxon>Eukaryota</taxon>
        <taxon>Fungi</taxon>
        <taxon>Dikarya</taxon>
        <taxon>Ascomycota</taxon>
        <taxon>Pezizomycotina</taxon>
        <taxon>Eurotiomycetes</taxon>
        <taxon>Eurotiomycetidae</taxon>
        <taxon>Eurotiales</taxon>
        <taxon>Aspergillaceae</taxon>
        <taxon>Aspergillus</taxon>
        <taxon>Aspergillus subgen. Circumdati</taxon>
    </lineage>
</organism>
<keyword evidence="8" id="KW-1185">Reference proteome</keyword>
<accession>A0A395HSZ5</accession>
<evidence type="ECO:0000313" key="8">
    <source>
        <dbReference type="Proteomes" id="UP000248961"/>
    </source>
</evidence>
<comment type="catalytic activity">
    <reaction evidence="5">
        <text>an aldehyde + NAD(+) + H2O = a carboxylate + NADH + 2 H(+)</text>
        <dbReference type="Rhea" id="RHEA:16185"/>
        <dbReference type="ChEBI" id="CHEBI:15377"/>
        <dbReference type="ChEBI" id="CHEBI:15378"/>
        <dbReference type="ChEBI" id="CHEBI:17478"/>
        <dbReference type="ChEBI" id="CHEBI:29067"/>
        <dbReference type="ChEBI" id="CHEBI:57540"/>
        <dbReference type="ChEBI" id="CHEBI:57945"/>
        <dbReference type="EC" id="1.2.1.3"/>
    </reaction>
</comment>
<name>A0A395HSZ5_ASPHC</name>
<dbReference type="RefSeq" id="XP_025549122.1">
    <property type="nucleotide sequence ID" value="XM_025697790.1"/>
</dbReference>
<dbReference type="SUPFAM" id="SSF53720">
    <property type="entry name" value="ALDH-like"/>
    <property type="match status" value="1"/>
</dbReference>
<dbReference type="VEuPathDB" id="FungiDB:BO97DRAFT_436466"/>
<evidence type="ECO:0000313" key="7">
    <source>
        <dbReference type="EMBL" id="RAL09968.1"/>
    </source>
</evidence>
<dbReference type="AlphaFoldDB" id="A0A395HSZ5"/>
<evidence type="ECO:0000256" key="3">
    <source>
        <dbReference type="ARBA" id="ARBA00023002"/>
    </source>
</evidence>
<keyword evidence="3" id="KW-0560">Oxidoreductase</keyword>
<evidence type="ECO:0000256" key="2">
    <source>
        <dbReference type="ARBA" id="ARBA00009986"/>
    </source>
</evidence>
<evidence type="ECO:0000259" key="6">
    <source>
        <dbReference type="Pfam" id="PF00171"/>
    </source>
</evidence>
<dbReference type="EMBL" id="KZ824299">
    <property type="protein sequence ID" value="RAL09968.1"/>
    <property type="molecule type" value="Genomic_DNA"/>
</dbReference>
<dbReference type="InterPro" id="IPR016161">
    <property type="entry name" value="Ald_DH/histidinol_DH"/>
</dbReference>
<dbReference type="InterPro" id="IPR016162">
    <property type="entry name" value="Ald_DH_N"/>
</dbReference>
<evidence type="ECO:0000256" key="5">
    <source>
        <dbReference type="ARBA" id="ARBA00049194"/>
    </source>
</evidence>
<dbReference type="EC" id="1.2.1.3" evidence="4"/>
<dbReference type="FunFam" id="3.40.309.10:FF:000012">
    <property type="entry name" value="Betaine aldehyde dehydrogenase"/>
    <property type="match status" value="1"/>
</dbReference>
<dbReference type="OrthoDB" id="310895at2759"/>
<comment type="pathway">
    <text evidence="1">Mycotoxin biosynthesis.</text>
</comment>
<reference evidence="7 8" key="1">
    <citation type="submission" date="2018-02" db="EMBL/GenBank/DDBJ databases">
        <title>The genomes of Aspergillus section Nigri reveals drivers in fungal speciation.</title>
        <authorList>
            <consortium name="DOE Joint Genome Institute"/>
            <person name="Vesth T.C."/>
            <person name="Nybo J."/>
            <person name="Theobald S."/>
            <person name="Brandl J."/>
            <person name="Frisvad J.C."/>
            <person name="Nielsen K.F."/>
            <person name="Lyhne E.K."/>
            <person name="Kogle M.E."/>
            <person name="Kuo A."/>
            <person name="Riley R."/>
            <person name="Clum A."/>
            <person name="Nolan M."/>
            <person name="Lipzen A."/>
            <person name="Salamov A."/>
            <person name="Henrissat B."/>
            <person name="Wiebenga A."/>
            <person name="De vries R.P."/>
            <person name="Grigoriev I.V."/>
            <person name="Mortensen U.H."/>
            <person name="Andersen M.R."/>
            <person name="Baker S.E."/>
        </authorList>
    </citation>
    <scope>NUCLEOTIDE SEQUENCE [LARGE SCALE GENOMIC DNA]</scope>
    <source>
        <strain evidence="7 8">CBS 101889</strain>
    </source>
</reference>
<dbReference type="Pfam" id="PF00171">
    <property type="entry name" value="Aldedh"/>
    <property type="match status" value="1"/>
</dbReference>
<dbReference type="PANTHER" id="PTHR11699">
    <property type="entry name" value="ALDEHYDE DEHYDROGENASE-RELATED"/>
    <property type="match status" value="1"/>
</dbReference>
<dbReference type="Gene3D" id="3.40.309.10">
    <property type="entry name" value="Aldehyde Dehydrogenase, Chain A, domain 2"/>
    <property type="match status" value="1"/>
</dbReference>
<feature type="domain" description="Aldehyde dehydrogenase" evidence="6">
    <location>
        <begin position="25"/>
        <end position="398"/>
    </location>
</feature>
<proteinExistence type="inferred from homology"/>
<evidence type="ECO:0000256" key="1">
    <source>
        <dbReference type="ARBA" id="ARBA00004685"/>
    </source>
</evidence>
<dbReference type="InterPro" id="IPR016163">
    <property type="entry name" value="Ald_DH_C"/>
</dbReference>
<gene>
    <name evidence="7" type="ORF">BO97DRAFT_436466</name>
</gene>
<dbReference type="FunFam" id="3.40.605.10:FF:000007">
    <property type="entry name" value="NAD/NADP-dependent betaine aldehyde dehydrogenase"/>
    <property type="match status" value="1"/>
</dbReference>
<dbReference type="InterPro" id="IPR015590">
    <property type="entry name" value="Aldehyde_DH_dom"/>
</dbReference>
<evidence type="ECO:0000256" key="4">
    <source>
        <dbReference type="ARBA" id="ARBA00024226"/>
    </source>
</evidence>
<dbReference type="GeneID" id="37202079"/>
<dbReference type="Gene3D" id="3.40.605.10">
    <property type="entry name" value="Aldehyde Dehydrogenase, Chain A, domain 1"/>
    <property type="match status" value="1"/>
</dbReference>
<dbReference type="GO" id="GO:0004029">
    <property type="term" value="F:aldehyde dehydrogenase (NAD+) activity"/>
    <property type="evidence" value="ECO:0007669"/>
    <property type="project" value="UniProtKB-EC"/>
</dbReference>
<comment type="similarity">
    <text evidence="2">Belongs to the aldehyde dehydrogenase family.</text>
</comment>
<dbReference type="Proteomes" id="UP000248961">
    <property type="component" value="Unassembled WGS sequence"/>
</dbReference>